<evidence type="ECO:0000256" key="1">
    <source>
        <dbReference type="ARBA" id="ARBA00005952"/>
    </source>
</evidence>
<organism evidence="9 10">
    <name type="scientific">Hoyosella altamirensis</name>
    <dbReference type="NCBI Taxonomy" id="616997"/>
    <lineage>
        <taxon>Bacteria</taxon>
        <taxon>Bacillati</taxon>
        <taxon>Actinomycetota</taxon>
        <taxon>Actinomycetes</taxon>
        <taxon>Mycobacteriales</taxon>
        <taxon>Hoyosellaceae</taxon>
        <taxon>Hoyosella</taxon>
    </lineage>
</organism>
<keyword evidence="10" id="KW-1185">Reference proteome</keyword>
<gene>
    <name evidence="6" type="primary">nusB</name>
    <name evidence="9" type="ORF">FHU29_004417</name>
</gene>
<dbReference type="GO" id="GO:0003723">
    <property type="term" value="F:RNA binding"/>
    <property type="evidence" value="ECO:0007669"/>
    <property type="project" value="UniProtKB-UniRule"/>
</dbReference>
<evidence type="ECO:0000256" key="7">
    <source>
        <dbReference type="SAM" id="MobiDB-lite"/>
    </source>
</evidence>
<evidence type="ECO:0000256" key="3">
    <source>
        <dbReference type="ARBA" id="ARBA00022884"/>
    </source>
</evidence>
<dbReference type="InterPro" id="IPR006027">
    <property type="entry name" value="NusB_RsmB_TIM44"/>
</dbReference>
<accession>A0A839RUD8</accession>
<dbReference type="GO" id="GO:0006353">
    <property type="term" value="P:DNA-templated transcription termination"/>
    <property type="evidence" value="ECO:0007669"/>
    <property type="project" value="UniProtKB-UniRule"/>
</dbReference>
<dbReference type="AlphaFoldDB" id="A0A839RUD8"/>
<evidence type="ECO:0000256" key="4">
    <source>
        <dbReference type="ARBA" id="ARBA00023015"/>
    </source>
</evidence>
<evidence type="ECO:0000313" key="9">
    <source>
        <dbReference type="EMBL" id="MBB3039927.1"/>
    </source>
</evidence>
<evidence type="ECO:0000256" key="6">
    <source>
        <dbReference type="HAMAP-Rule" id="MF_00073"/>
    </source>
</evidence>
<dbReference type="GO" id="GO:0031564">
    <property type="term" value="P:transcription antitermination"/>
    <property type="evidence" value="ECO:0007669"/>
    <property type="project" value="UniProtKB-KW"/>
</dbReference>
<keyword evidence="5 6" id="KW-0804">Transcription</keyword>
<evidence type="ECO:0000256" key="5">
    <source>
        <dbReference type="ARBA" id="ARBA00023163"/>
    </source>
</evidence>
<protein>
    <recommendedName>
        <fullName evidence="6">Transcription antitermination protein NusB</fullName>
    </recommendedName>
    <alternativeName>
        <fullName evidence="6">Antitermination factor NusB</fullName>
    </alternativeName>
</protein>
<dbReference type="PANTHER" id="PTHR11078">
    <property type="entry name" value="N UTILIZATION SUBSTANCE PROTEIN B-RELATED"/>
    <property type="match status" value="1"/>
</dbReference>
<feature type="region of interest" description="Disordered" evidence="7">
    <location>
        <begin position="158"/>
        <end position="204"/>
    </location>
</feature>
<dbReference type="SUPFAM" id="SSF48013">
    <property type="entry name" value="NusB-like"/>
    <property type="match status" value="1"/>
</dbReference>
<comment type="function">
    <text evidence="6">Involved in transcription antitermination. Required for transcription of ribosomal RNA (rRNA) genes. Binds specifically to the boxA antiterminator sequence of the ribosomal RNA (rrn) operons.</text>
</comment>
<name>A0A839RUD8_9ACTN</name>
<dbReference type="Proteomes" id="UP000567922">
    <property type="component" value="Unassembled WGS sequence"/>
</dbReference>
<comment type="similarity">
    <text evidence="1 6">Belongs to the NusB family.</text>
</comment>
<dbReference type="HAMAP" id="MF_00073">
    <property type="entry name" value="NusB"/>
    <property type="match status" value="1"/>
</dbReference>
<dbReference type="RefSeq" id="WP_064438766.1">
    <property type="nucleotide sequence ID" value="NZ_BDDI01000002.1"/>
</dbReference>
<feature type="compositionally biased region" description="Gly residues" evidence="7">
    <location>
        <begin position="180"/>
        <end position="193"/>
    </location>
</feature>
<comment type="caution">
    <text evidence="9">The sequence shown here is derived from an EMBL/GenBank/DDBJ whole genome shotgun (WGS) entry which is preliminary data.</text>
</comment>
<dbReference type="EMBL" id="JACHWS010000005">
    <property type="protein sequence ID" value="MBB3039927.1"/>
    <property type="molecule type" value="Genomic_DNA"/>
</dbReference>
<dbReference type="CDD" id="cd00619">
    <property type="entry name" value="Terminator_NusB"/>
    <property type="match status" value="1"/>
</dbReference>
<evidence type="ECO:0000256" key="2">
    <source>
        <dbReference type="ARBA" id="ARBA00022814"/>
    </source>
</evidence>
<evidence type="ECO:0000259" key="8">
    <source>
        <dbReference type="Pfam" id="PF01029"/>
    </source>
</evidence>
<dbReference type="InterPro" id="IPR011605">
    <property type="entry name" value="NusB_fam"/>
</dbReference>
<dbReference type="GO" id="GO:0005829">
    <property type="term" value="C:cytosol"/>
    <property type="evidence" value="ECO:0007669"/>
    <property type="project" value="TreeGrafter"/>
</dbReference>
<dbReference type="Pfam" id="PF01029">
    <property type="entry name" value="NusB"/>
    <property type="match status" value="1"/>
</dbReference>
<keyword evidence="4 6" id="KW-0805">Transcription regulation</keyword>
<feature type="domain" description="NusB/RsmB/TIM44" evidence="8">
    <location>
        <begin position="13"/>
        <end position="140"/>
    </location>
</feature>
<dbReference type="PANTHER" id="PTHR11078:SF3">
    <property type="entry name" value="ANTITERMINATION NUSB DOMAIN-CONTAINING PROTEIN"/>
    <property type="match status" value="1"/>
</dbReference>
<reference evidence="9 10" key="1">
    <citation type="submission" date="2020-08" db="EMBL/GenBank/DDBJ databases">
        <title>Sequencing the genomes of 1000 actinobacteria strains.</title>
        <authorList>
            <person name="Klenk H.-P."/>
        </authorList>
    </citation>
    <scope>NUCLEOTIDE SEQUENCE [LARGE SCALE GENOMIC DNA]</scope>
    <source>
        <strain evidence="9 10">DSM 45258</strain>
    </source>
</reference>
<dbReference type="NCBIfam" id="TIGR01951">
    <property type="entry name" value="nusB"/>
    <property type="match status" value="1"/>
</dbReference>
<evidence type="ECO:0000313" key="10">
    <source>
        <dbReference type="Proteomes" id="UP000567922"/>
    </source>
</evidence>
<keyword evidence="3 6" id="KW-0694">RNA-binding</keyword>
<dbReference type="InterPro" id="IPR035926">
    <property type="entry name" value="NusB-like_sf"/>
</dbReference>
<dbReference type="Gene3D" id="1.10.940.10">
    <property type="entry name" value="NusB-like"/>
    <property type="match status" value="1"/>
</dbReference>
<dbReference type="OrthoDB" id="3528057at2"/>
<feature type="compositionally biased region" description="Basic and acidic residues" evidence="7">
    <location>
        <begin position="169"/>
        <end position="179"/>
    </location>
</feature>
<sequence>MSNNRFKKFGARHKARRRSVDFLFEAEARSCKPTAVASERVALAAENDQMPPVAEYTHTVVHGVEQNQQRLDDVISTHLHDWTLERLPAVDRAILRVATWELLYATDVPSVVAVDEAVELAKELSTDDSPGFINGVLGQLVLVAPQLRAAEEQAAAAVAALESEQGSDSDDRAAARDAEGGQGESGHDGGQPGESGPYASRTDW</sequence>
<keyword evidence="2 6" id="KW-0889">Transcription antitermination</keyword>
<proteinExistence type="inferred from homology"/>